<dbReference type="Proteomes" id="UP000034350">
    <property type="component" value="Unassembled WGS sequence"/>
</dbReference>
<dbReference type="RefSeq" id="XP_024330253.1">
    <property type="nucleotide sequence ID" value="XM_024476178.1"/>
</dbReference>
<dbReference type="GeneID" id="36321129"/>
<sequence>MRSGIFWCLVLFVSSYFLPIFHGVTFCFIFIVMLLFVNKQY</sequence>
<accession>A0A0F9WA79</accession>
<dbReference type="EMBL" id="JPQZ01000064">
    <property type="protein sequence ID" value="KKO74511.1"/>
    <property type="molecule type" value="Genomic_DNA"/>
</dbReference>
<evidence type="ECO:0000256" key="1">
    <source>
        <dbReference type="SAM" id="Phobius"/>
    </source>
</evidence>
<keyword evidence="1" id="KW-0472">Membrane</keyword>
<evidence type="ECO:0000313" key="2">
    <source>
        <dbReference type="EMBL" id="KKO74511.1"/>
    </source>
</evidence>
<comment type="caution">
    <text evidence="2">The sequence shown here is derived from an EMBL/GenBank/DDBJ whole genome shotgun (WGS) entry which is preliminary data.</text>
</comment>
<feature type="transmembrane region" description="Helical" evidence="1">
    <location>
        <begin position="16"/>
        <end position="37"/>
    </location>
</feature>
<gene>
    <name evidence="2" type="ORF">AAJ76_6400012338</name>
</gene>
<organism evidence="2 3">
    <name type="scientific">Vairimorpha ceranae</name>
    <dbReference type="NCBI Taxonomy" id="40302"/>
    <lineage>
        <taxon>Eukaryota</taxon>
        <taxon>Fungi</taxon>
        <taxon>Fungi incertae sedis</taxon>
        <taxon>Microsporidia</taxon>
        <taxon>Nosematidae</taxon>
        <taxon>Vairimorpha</taxon>
    </lineage>
</organism>
<keyword evidence="3" id="KW-1185">Reference proteome</keyword>
<proteinExistence type="predicted"/>
<protein>
    <submittedName>
        <fullName evidence="2">Uncharacterized protein</fullName>
    </submittedName>
</protein>
<name>A0A0F9WA79_9MICR</name>
<dbReference type="VEuPathDB" id="MicrosporidiaDB:AAJ76_6400012338"/>
<dbReference type="AlphaFoldDB" id="A0A0F9WA79"/>
<keyword evidence="1" id="KW-1133">Transmembrane helix</keyword>
<reference evidence="2 3" key="1">
    <citation type="journal article" date="2015" name="Environ. Microbiol.">
        <title>Genome analyses suggest the presence of polyploidy and recent human-driven expansions in eight global populations of the honeybee pathogen Nosema ceranae.</title>
        <authorList>
            <person name="Pelin A."/>
            <person name="Selman M."/>
            <person name="Aris-Brosou S."/>
            <person name="Farinelli L."/>
            <person name="Corradi N."/>
        </authorList>
    </citation>
    <scope>NUCLEOTIDE SEQUENCE [LARGE SCALE GENOMIC DNA]</scope>
    <source>
        <strain evidence="2 3">PA08 1199</strain>
    </source>
</reference>
<keyword evidence="1" id="KW-0812">Transmembrane</keyword>
<evidence type="ECO:0000313" key="3">
    <source>
        <dbReference type="Proteomes" id="UP000034350"/>
    </source>
</evidence>